<dbReference type="InterPro" id="IPR039420">
    <property type="entry name" value="WalR-like"/>
</dbReference>
<gene>
    <name evidence="10" type="ORF">E1I69_07190</name>
</gene>
<dbReference type="Proteomes" id="UP000306477">
    <property type="component" value="Unassembled WGS sequence"/>
</dbReference>
<dbReference type="GO" id="GO:0032993">
    <property type="term" value="C:protein-DNA complex"/>
    <property type="evidence" value="ECO:0007669"/>
    <property type="project" value="TreeGrafter"/>
</dbReference>
<keyword evidence="11" id="KW-1185">Reference proteome</keyword>
<dbReference type="SUPFAM" id="SSF52172">
    <property type="entry name" value="CheY-like"/>
    <property type="match status" value="1"/>
</dbReference>
<evidence type="ECO:0000259" key="8">
    <source>
        <dbReference type="PROSITE" id="PS50110"/>
    </source>
</evidence>
<feature type="domain" description="Response regulatory" evidence="8">
    <location>
        <begin position="2"/>
        <end position="116"/>
    </location>
</feature>
<feature type="modified residue" description="4-aspartylphosphate" evidence="6">
    <location>
        <position position="51"/>
    </location>
</feature>
<dbReference type="EMBL" id="SLUB01000009">
    <property type="protein sequence ID" value="THE13393.1"/>
    <property type="molecule type" value="Genomic_DNA"/>
</dbReference>
<name>A0A4V3V811_9BACI</name>
<dbReference type="PROSITE" id="PS50110">
    <property type="entry name" value="RESPONSE_REGULATORY"/>
    <property type="match status" value="1"/>
</dbReference>
<dbReference type="InterPro" id="IPR011006">
    <property type="entry name" value="CheY-like_superfamily"/>
</dbReference>
<dbReference type="Gene3D" id="6.10.250.690">
    <property type="match status" value="1"/>
</dbReference>
<keyword evidence="5" id="KW-0804">Transcription</keyword>
<evidence type="ECO:0000313" key="10">
    <source>
        <dbReference type="EMBL" id="THE13393.1"/>
    </source>
</evidence>
<dbReference type="SMART" id="SM00862">
    <property type="entry name" value="Trans_reg_C"/>
    <property type="match status" value="1"/>
</dbReference>
<dbReference type="AlphaFoldDB" id="A0A4V3V811"/>
<evidence type="ECO:0000256" key="7">
    <source>
        <dbReference type="PROSITE-ProRule" id="PRU01091"/>
    </source>
</evidence>
<protein>
    <submittedName>
        <fullName evidence="10">Response regulator transcription factor</fullName>
    </submittedName>
</protein>
<dbReference type="PANTHER" id="PTHR48111:SF22">
    <property type="entry name" value="REGULATOR OF RPOS"/>
    <property type="match status" value="1"/>
</dbReference>
<dbReference type="GO" id="GO:0006355">
    <property type="term" value="P:regulation of DNA-templated transcription"/>
    <property type="evidence" value="ECO:0007669"/>
    <property type="project" value="InterPro"/>
</dbReference>
<reference evidence="10 11" key="1">
    <citation type="journal article" date="2019" name="Indoor Air">
        <title>Impacts of indoor surface finishes on bacterial viability.</title>
        <authorList>
            <person name="Hu J."/>
            <person name="Maamar S.B."/>
            <person name="Glawe A.J."/>
            <person name="Gottel N."/>
            <person name="Gilbert J.A."/>
            <person name="Hartmann E.M."/>
        </authorList>
    </citation>
    <scope>NUCLEOTIDE SEQUENCE [LARGE SCALE GENOMIC DNA]</scope>
    <source>
        <strain evidence="10 11">AF060A6</strain>
    </source>
</reference>
<dbReference type="InterPro" id="IPR001789">
    <property type="entry name" value="Sig_transdc_resp-reg_receiver"/>
</dbReference>
<dbReference type="InterPro" id="IPR036388">
    <property type="entry name" value="WH-like_DNA-bd_sf"/>
</dbReference>
<accession>A0A4V3V811</accession>
<dbReference type="STRING" id="1033734.GCA_000285535_03045"/>
<evidence type="ECO:0000256" key="1">
    <source>
        <dbReference type="ARBA" id="ARBA00022553"/>
    </source>
</evidence>
<organism evidence="10 11">
    <name type="scientific">Bacillus timonensis</name>
    <dbReference type="NCBI Taxonomy" id="1033734"/>
    <lineage>
        <taxon>Bacteria</taxon>
        <taxon>Bacillati</taxon>
        <taxon>Bacillota</taxon>
        <taxon>Bacilli</taxon>
        <taxon>Bacillales</taxon>
        <taxon>Bacillaceae</taxon>
        <taxon>Bacillus</taxon>
    </lineage>
</organism>
<dbReference type="RefSeq" id="WP_136378931.1">
    <property type="nucleotide sequence ID" value="NZ_SLUB01000009.1"/>
</dbReference>
<evidence type="ECO:0000313" key="11">
    <source>
        <dbReference type="Proteomes" id="UP000306477"/>
    </source>
</evidence>
<proteinExistence type="predicted"/>
<keyword evidence="1 6" id="KW-0597">Phosphoprotein</keyword>
<sequence>MNILFAEDDESLGKLIFHLLQKEFLRVDWVKDGQSAYEYAMLTNYEVIILDWMMPKLNGIEACEKLRKKGYKGSILFLTAKDALADVVKGLDSGADDYLIKPFKFEELAARLRALSRRTEKPFEEILSVDDLQLNLNTHVVQRNGQVIELSKKEFLLLELLLRNKHQILTREILIERIWGFDVDVTENALDALVKLVRKKVDLPGKPSIIKNVRGVGYKLRGDHGI</sequence>
<dbReference type="Pfam" id="PF00486">
    <property type="entry name" value="Trans_reg_C"/>
    <property type="match status" value="1"/>
</dbReference>
<feature type="DNA-binding region" description="OmpR/PhoB-type" evidence="7">
    <location>
        <begin position="124"/>
        <end position="222"/>
    </location>
</feature>
<evidence type="ECO:0000256" key="4">
    <source>
        <dbReference type="ARBA" id="ARBA00023125"/>
    </source>
</evidence>
<dbReference type="CDD" id="cd00383">
    <property type="entry name" value="trans_reg_C"/>
    <property type="match status" value="1"/>
</dbReference>
<dbReference type="InterPro" id="IPR001867">
    <property type="entry name" value="OmpR/PhoB-type_DNA-bd"/>
</dbReference>
<dbReference type="Gene3D" id="3.40.50.2300">
    <property type="match status" value="1"/>
</dbReference>
<dbReference type="GO" id="GO:0000976">
    <property type="term" value="F:transcription cis-regulatory region binding"/>
    <property type="evidence" value="ECO:0007669"/>
    <property type="project" value="TreeGrafter"/>
</dbReference>
<evidence type="ECO:0000259" key="9">
    <source>
        <dbReference type="PROSITE" id="PS51755"/>
    </source>
</evidence>
<feature type="domain" description="OmpR/PhoB-type" evidence="9">
    <location>
        <begin position="124"/>
        <end position="222"/>
    </location>
</feature>
<dbReference type="PROSITE" id="PS51755">
    <property type="entry name" value="OMPR_PHOB"/>
    <property type="match status" value="1"/>
</dbReference>
<dbReference type="Pfam" id="PF00072">
    <property type="entry name" value="Response_reg"/>
    <property type="match status" value="1"/>
</dbReference>
<evidence type="ECO:0000256" key="5">
    <source>
        <dbReference type="ARBA" id="ARBA00023163"/>
    </source>
</evidence>
<evidence type="ECO:0000256" key="6">
    <source>
        <dbReference type="PROSITE-ProRule" id="PRU00169"/>
    </source>
</evidence>
<dbReference type="OrthoDB" id="9790442at2"/>
<dbReference type="GO" id="GO:0000156">
    <property type="term" value="F:phosphorelay response regulator activity"/>
    <property type="evidence" value="ECO:0007669"/>
    <property type="project" value="TreeGrafter"/>
</dbReference>
<dbReference type="SMART" id="SM00448">
    <property type="entry name" value="REC"/>
    <property type="match status" value="1"/>
</dbReference>
<keyword evidence="2" id="KW-0902">Two-component regulatory system</keyword>
<comment type="caution">
    <text evidence="10">The sequence shown here is derived from an EMBL/GenBank/DDBJ whole genome shotgun (WGS) entry which is preliminary data.</text>
</comment>
<evidence type="ECO:0000256" key="2">
    <source>
        <dbReference type="ARBA" id="ARBA00023012"/>
    </source>
</evidence>
<keyword evidence="4 7" id="KW-0238">DNA-binding</keyword>
<dbReference type="Gene3D" id="1.10.10.10">
    <property type="entry name" value="Winged helix-like DNA-binding domain superfamily/Winged helix DNA-binding domain"/>
    <property type="match status" value="1"/>
</dbReference>
<dbReference type="GO" id="GO:0005829">
    <property type="term" value="C:cytosol"/>
    <property type="evidence" value="ECO:0007669"/>
    <property type="project" value="TreeGrafter"/>
</dbReference>
<keyword evidence="3" id="KW-0805">Transcription regulation</keyword>
<dbReference type="PANTHER" id="PTHR48111">
    <property type="entry name" value="REGULATOR OF RPOS"/>
    <property type="match status" value="1"/>
</dbReference>
<evidence type="ECO:0000256" key="3">
    <source>
        <dbReference type="ARBA" id="ARBA00023015"/>
    </source>
</evidence>